<dbReference type="PANTHER" id="PTHR28360">
    <property type="entry name" value="DYNACTIN SUBUNIT 3"/>
    <property type="match status" value="1"/>
</dbReference>
<dbReference type="Pfam" id="PF07426">
    <property type="entry name" value="Dynactin_p22"/>
    <property type="match status" value="1"/>
</dbReference>
<dbReference type="EMBL" id="JABAYA010000046">
    <property type="protein sequence ID" value="KAF7727966.1"/>
    <property type="molecule type" value="Genomic_DNA"/>
</dbReference>
<name>A0A8H7EQ76_9FUNG</name>
<dbReference type="GO" id="GO:0005869">
    <property type="term" value="C:dynactin complex"/>
    <property type="evidence" value="ECO:0007669"/>
    <property type="project" value="InterPro"/>
</dbReference>
<evidence type="ECO:0000313" key="1">
    <source>
        <dbReference type="EMBL" id="KAF7727966.1"/>
    </source>
</evidence>
<evidence type="ECO:0008006" key="3">
    <source>
        <dbReference type="Google" id="ProtNLM"/>
    </source>
</evidence>
<reference evidence="1" key="1">
    <citation type="submission" date="2020-01" db="EMBL/GenBank/DDBJ databases">
        <title>Genome Sequencing of Three Apophysomyces-Like Fungal Strains Confirms a Novel Fungal Genus in the Mucoromycota with divergent Burkholderia-like Endosymbiotic Bacteria.</title>
        <authorList>
            <person name="Stajich J.E."/>
            <person name="Macias A.M."/>
            <person name="Carter-House D."/>
            <person name="Lovett B."/>
            <person name="Kasson L.R."/>
            <person name="Berry K."/>
            <person name="Grigoriev I."/>
            <person name="Chang Y."/>
            <person name="Spatafora J."/>
            <person name="Kasson M.T."/>
        </authorList>
    </citation>
    <scope>NUCLEOTIDE SEQUENCE</scope>
    <source>
        <strain evidence="1">NRRL A-21654</strain>
    </source>
</reference>
<protein>
    <recommendedName>
        <fullName evidence="3">Dynactin subunit 3</fullName>
    </recommendedName>
</protein>
<comment type="caution">
    <text evidence="1">The sequence shown here is derived from an EMBL/GenBank/DDBJ whole genome shotgun (WGS) entry which is preliminary data.</text>
</comment>
<dbReference type="AlphaFoldDB" id="A0A8H7EQ76"/>
<gene>
    <name evidence="1" type="ORF">EC973_006854</name>
</gene>
<dbReference type="GO" id="GO:0061640">
    <property type="term" value="P:cytoskeleton-dependent cytokinesis"/>
    <property type="evidence" value="ECO:0007669"/>
    <property type="project" value="InterPro"/>
</dbReference>
<organism evidence="1 2">
    <name type="scientific">Apophysomyces ossiformis</name>
    <dbReference type="NCBI Taxonomy" id="679940"/>
    <lineage>
        <taxon>Eukaryota</taxon>
        <taxon>Fungi</taxon>
        <taxon>Fungi incertae sedis</taxon>
        <taxon>Mucoromycota</taxon>
        <taxon>Mucoromycotina</taxon>
        <taxon>Mucoromycetes</taxon>
        <taxon>Mucorales</taxon>
        <taxon>Mucorineae</taxon>
        <taxon>Mucoraceae</taxon>
        <taxon>Apophysomyces</taxon>
    </lineage>
</organism>
<dbReference type="OrthoDB" id="16729at2759"/>
<proteinExistence type="predicted"/>
<sequence>MDEYGFEARLRHLEQIVAGQQLAHLERTTKNSLFRRIELLRKELRTVYHNNKAINDFINKYAAHAKLLNPANSVLELEREILAPDTKLELVLAAQDDLEKFAAEVKQIKALETVVSGTEYEAVDKLGPEFAPLKVAHAEQAKQLADVTEKIALLMENYNGVINTLSEIFISWDDILATMESHVSALERQKSACQA</sequence>
<accession>A0A8H7EQ76</accession>
<dbReference type="InterPro" id="IPR009991">
    <property type="entry name" value="DCTN3"/>
</dbReference>
<keyword evidence="2" id="KW-1185">Reference proteome</keyword>
<evidence type="ECO:0000313" key="2">
    <source>
        <dbReference type="Proteomes" id="UP000605846"/>
    </source>
</evidence>
<dbReference type="Proteomes" id="UP000605846">
    <property type="component" value="Unassembled WGS sequence"/>
</dbReference>
<dbReference type="PANTHER" id="PTHR28360:SF1">
    <property type="entry name" value="DYNACTIN SUBUNIT 3"/>
    <property type="match status" value="1"/>
</dbReference>